<gene>
    <name evidence="1" type="ORF">SAMN05216386_0309</name>
</gene>
<reference evidence="2" key="1">
    <citation type="submission" date="2016-10" db="EMBL/GenBank/DDBJ databases">
        <authorList>
            <person name="Varghese N."/>
        </authorList>
    </citation>
    <scope>NUCLEOTIDE SEQUENCE [LARGE SCALE GENOMIC DNA]</scope>
    <source>
        <strain evidence="2">Nsp8</strain>
    </source>
</reference>
<organism evidence="1 2">
    <name type="scientific">Nitrosospira briensis</name>
    <dbReference type="NCBI Taxonomy" id="35799"/>
    <lineage>
        <taxon>Bacteria</taxon>
        <taxon>Pseudomonadati</taxon>
        <taxon>Pseudomonadota</taxon>
        <taxon>Betaproteobacteria</taxon>
        <taxon>Nitrosomonadales</taxon>
        <taxon>Nitrosomonadaceae</taxon>
        <taxon>Nitrosospira</taxon>
    </lineage>
</organism>
<protein>
    <submittedName>
        <fullName evidence="1">Uncharacterized protein</fullName>
    </submittedName>
</protein>
<dbReference type="Proteomes" id="UP000183107">
    <property type="component" value="Unassembled WGS sequence"/>
</dbReference>
<evidence type="ECO:0000313" key="2">
    <source>
        <dbReference type="Proteomes" id="UP000183107"/>
    </source>
</evidence>
<proteinExistence type="predicted"/>
<dbReference type="AlphaFoldDB" id="A0A1I4XTM3"/>
<keyword evidence="2" id="KW-1185">Reference proteome</keyword>
<sequence length="73" mass="8116">MRSRLALLGIGFPEQVKRVATGNTCAVVVGALVNKCHTVEFAIKGKDKPSLNVLKQSTQTKWLFLRISLMRVF</sequence>
<evidence type="ECO:0000313" key="1">
    <source>
        <dbReference type="EMBL" id="SFN29228.1"/>
    </source>
</evidence>
<accession>A0A1I4XTM3</accession>
<dbReference type="EMBL" id="FOVJ01000001">
    <property type="protein sequence ID" value="SFN29228.1"/>
    <property type="molecule type" value="Genomic_DNA"/>
</dbReference>
<name>A0A1I4XTM3_9PROT</name>